<evidence type="ECO:0000313" key="3">
    <source>
        <dbReference type="Proteomes" id="UP001251528"/>
    </source>
</evidence>
<feature type="region of interest" description="Disordered" evidence="1">
    <location>
        <begin position="120"/>
        <end position="201"/>
    </location>
</feature>
<proteinExistence type="predicted"/>
<gene>
    <name evidence="2" type="ORF">QQS21_010019</name>
</gene>
<comment type="caution">
    <text evidence="2">The sequence shown here is derived from an EMBL/GenBank/DDBJ whole genome shotgun (WGS) entry which is preliminary data.</text>
</comment>
<feature type="compositionally biased region" description="Low complexity" evidence="1">
    <location>
        <begin position="139"/>
        <end position="148"/>
    </location>
</feature>
<sequence length="488" mass="52294">MDSSVPMILPKGIVINTANIYKEVASYHVIPADKIWEYWHVYTTTNKKLKDPTARRLENFWWQVWGSDRKYLSGRALAKLYEDISVGPTIVPLHGPPNRWEGPDVPPLTRQMIVAHLNRDFDATQDRPEPPRMRSNDASIRSLSSSASKPPPSHPILKKSRSPLATGPKPTARFASPPDSDGEDVRESDIPSSGSTATTGLEMAIRSINPSTVTQNLTAAPTLPAHRPATNRRLSPQLSSVDVEVAARELASKKTRHAPTQLTTASHVFEPSANDSDDELKGTEGRTSTRLPVQPTISAKAAGKQPAVLRAVTNDSAIMCKDANRPALLSTSTSNAHSLRRNTSDLRSPVSTISMSLTRTDTENSSTAGSVTDSSSIIGGPVAQNGYPRKGSTQGLFTGATAVATNVAAHGQIIDQAGSLPASSILGPHVGAAGLTSYPSATSLLDMRMTPTQPSQVASVPMGRTRSQLTLLLEREKSRTGEKSRLSS</sequence>
<feature type="compositionally biased region" description="Low complexity" evidence="1">
    <location>
        <begin position="365"/>
        <end position="376"/>
    </location>
</feature>
<feature type="compositionally biased region" description="Polar residues" evidence="1">
    <location>
        <begin position="190"/>
        <end position="199"/>
    </location>
</feature>
<dbReference type="Proteomes" id="UP001251528">
    <property type="component" value="Unassembled WGS sequence"/>
</dbReference>
<evidence type="ECO:0000256" key="1">
    <source>
        <dbReference type="SAM" id="MobiDB-lite"/>
    </source>
</evidence>
<name>A0AAJ0CKA1_9HYPO</name>
<evidence type="ECO:0008006" key="4">
    <source>
        <dbReference type="Google" id="ProtNLM"/>
    </source>
</evidence>
<keyword evidence="3" id="KW-1185">Reference proteome</keyword>
<reference evidence="2" key="1">
    <citation type="submission" date="2023-06" db="EMBL/GenBank/DDBJ databases">
        <title>Conoideocrella luteorostrata (Hypocreales: Clavicipitaceae), a potential biocontrol fungus for elongate hemlock scale in United States Christmas tree production areas.</title>
        <authorList>
            <person name="Barrett H."/>
            <person name="Lovett B."/>
            <person name="Macias A.M."/>
            <person name="Stajich J.E."/>
            <person name="Kasson M.T."/>
        </authorList>
    </citation>
    <scope>NUCLEOTIDE SEQUENCE</scope>
    <source>
        <strain evidence="2">ARSEF 14590</strain>
    </source>
</reference>
<dbReference type="EMBL" id="JASWJB010000276">
    <property type="protein sequence ID" value="KAK2592266.1"/>
    <property type="molecule type" value="Genomic_DNA"/>
</dbReference>
<dbReference type="AlphaFoldDB" id="A0AAJ0CKA1"/>
<feature type="region of interest" description="Disordered" evidence="1">
    <location>
        <begin position="267"/>
        <end position="289"/>
    </location>
</feature>
<evidence type="ECO:0000313" key="2">
    <source>
        <dbReference type="EMBL" id="KAK2592266.1"/>
    </source>
</evidence>
<feature type="compositionally biased region" description="Basic and acidic residues" evidence="1">
    <location>
        <begin position="120"/>
        <end position="135"/>
    </location>
</feature>
<feature type="compositionally biased region" description="Polar residues" evidence="1">
    <location>
        <begin position="345"/>
        <end position="359"/>
    </location>
</feature>
<feature type="region of interest" description="Disordered" evidence="1">
    <location>
        <begin position="331"/>
        <end position="379"/>
    </location>
</feature>
<accession>A0AAJ0CKA1</accession>
<protein>
    <recommendedName>
        <fullName evidence="4">Nitrogen regulatory protein areA GATA-like domain-containing protein</fullName>
    </recommendedName>
</protein>
<organism evidence="2 3">
    <name type="scientific">Conoideocrella luteorostrata</name>
    <dbReference type="NCBI Taxonomy" id="1105319"/>
    <lineage>
        <taxon>Eukaryota</taxon>
        <taxon>Fungi</taxon>
        <taxon>Dikarya</taxon>
        <taxon>Ascomycota</taxon>
        <taxon>Pezizomycotina</taxon>
        <taxon>Sordariomycetes</taxon>
        <taxon>Hypocreomycetidae</taxon>
        <taxon>Hypocreales</taxon>
        <taxon>Clavicipitaceae</taxon>
        <taxon>Conoideocrella</taxon>
    </lineage>
</organism>